<keyword evidence="5 13" id="KW-0808">Transferase</keyword>
<evidence type="ECO:0000313" key="13">
    <source>
        <dbReference type="EMBL" id="MET3655129.1"/>
    </source>
</evidence>
<protein>
    <recommendedName>
        <fullName evidence="4">Phosphate propanoyltransferase</fullName>
        <ecNumber evidence="3">2.3.1.222</ecNumber>
    </recommendedName>
    <alternativeName>
        <fullName evidence="10">Phosphate acyltransferase PduL</fullName>
    </alternativeName>
    <alternativeName>
        <fullName evidence="9">Phosphotransacylase PduL</fullName>
    </alternativeName>
    <alternativeName>
        <fullName evidence="11">Propanediol utilization protein PduL</fullName>
    </alternativeName>
</protein>
<keyword evidence="7" id="KW-0862">Zinc</keyword>
<dbReference type="GO" id="GO:0008959">
    <property type="term" value="F:phosphate acetyltransferase activity"/>
    <property type="evidence" value="ECO:0007669"/>
    <property type="project" value="UniProtKB-EC"/>
</dbReference>
<evidence type="ECO:0000256" key="10">
    <source>
        <dbReference type="ARBA" id="ARBA00030939"/>
    </source>
</evidence>
<dbReference type="NCBIfam" id="NF011652">
    <property type="entry name" value="PRK15070.1"/>
    <property type="match status" value="1"/>
</dbReference>
<comment type="catalytic activity">
    <reaction evidence="12">
        <text>propanoyl-CoA + phosphate = propanoyl phosphate + CoA</text>
        <dbReference type="Rhea" id="RHEA:28046"/>
        <dbReference type="ChEBI" id="CHEBI:43474"/>
        <dbReference type="ChEBI" id="CHEBI:57287"/>
        <dbReference type="ChEBI" id="CHEBI:57392"/>
        <dbReference type="ChEBI" id="CHEBI:58933"/>
        <dbReference type="EC" id="2.3.1.222"/>
    </reaction>
</comment>
<sequence length="290" mass="31640">MDQQLIEKIVGEVLGQLTKAEIEPKQAPVLPPNTIPIAVSARHVHLSQEHVEILFGKGYELTKKADLSQPNQFAANETVVIAGPRGSIERVRVLGPARSLTQAEVSWTDAMKLGVKPPLRESGNIAGSGAFTLIGTKASLYLDEGLIIAQAHIHMQPEDATQLGVQNGEYVTVEVAGIRPIAYRNVKIRVSERYRLEMHIDTDEANAGLITQGTVGHVIRSGEVRSSVLVDNKTSEIIVKKQHDFKKKLLSNDDVREITATEIIVEKGTIVTALARDTARDLGKSISVRK</sequence>
<dbReference type="RefSeq" id="WP_354311927.1">
    <property type="nucleotide sequence ID" value="NZ_JBEPME010000001.1"/>
</dbReference>
<organism evidence="13 14">
    <name type="scientific">Sporosarcina psychrophila</name>
    <name type="common">Bacillus psychrophilus</name>
    <dbReference type="NCBI Taxonomy" id="1476"/>
    <lineage>
        <taxon>Bacteria</taxon>
        <taxon>Bacillati</taxon>
        <taxon>Bacillota</taxon>
        <taxon>Bacilli</taxon>
        <taxon>Bacillales</taxon>
        <taxon>Caryophanaceae</taxon>
        <taxon>Sporosarcina</taxon>
    </lineage>
</organism>
<evidence type="ECO:0000256" key="4">
    <source>
        <dbReference type="ARBA" id="ARBA00020837"/>
    </source>
</evidence>
<evidence type="ECO:0000256" key="9">
    <source>
        <dbReference type="ARBA" id="ARBA00030044"/>
    </source>
</evidence>
<evidence type="ECO:0000256" key="8">
    <source>
        <dbReference type="ARBA" id="ARBA00023315"/>
    </source>
</evidence>
<keyword evidence="6" id="KW-0479">Metal-binding</keyword>
<accession>A0ABV2K4X0</accession>
<keyword evidence="14" id="KW-1185">Reference proteome</keyword>
<evidence type="ECO:0000313" key="14">
    <source>
        <dbReference type="Proteomes" id="UP001549104"/>
    </source>
</evidence>
<evidence type="ECO:0000256" key="2">
    <source>
        <dbReference type="ARBA" id="ARBA00007342"/>
    </source>
</evidence>
<comment type="similarity">
    <text evidence="2">Belongs to the PduL family.</text>
</comment>
<name>A0ABV2K4X0_SPOPS</name>
<evidence type="ECO:0000256" key="11">
    <source>
        <dbReference type="ARBA" id="ARBA00033077"/>
    </source>
</evidence>
<reference evidence="13 14" key="1">
    <citation type="submission" date="2024-06" db="EMBL/GenBank/DDBJ databases">
        <title>Sorghum-associated microbial communities from plants grown in Nebraska, USA.</title>
        <authorList>
            <person name="Schachtman D."/>
        </authorList>
    </citation>
    <scope>NUCLEOTIDE SEQUENCE [LARGE SCALE GENOMIC DNA]</scope>
    <source>
        <strain evidence="13 14">1288</strain>
    </source>
</reference>
<dbReference type="Pfam" id="PF06130">
    <property type="entry name" value="PTAC"/>
    <property type="match status" value="1"/>
</dbReference>
<gene>
    <name evidence="13" type="ORF">ABIC55_000213</name>
</gene>
<dbReference type="EMBL" id="JBEPME010000001">
    <property type="protein sequence ID" value="MET3655129.1"/>
    <property type="molecule type" value="Genomic_DNA"/>
</dbReference>
<proteinExistence type="inferred from homology"/>
<dbReference type="PANTHER" id="PTHR39453:SF1">
    <property type="entry name" value="PHOSPHATE PROPANOYLTRANSFERASE"/>
    <property type="match status" value="1"/>
</dbReference>
<evidence type="ECO:0000256" key="3">
    <source>
        <dbReference type="ARBA" id="ARBA00012206"/>
    </source>
</evidence>
<evidence type="ECO:0000256" key="12">
    <source>
        <dbReference type="ARBA" id="ARBA00047589"/>
    </source>
</evidence>
<dbReference type="InterPro" id="IPR008300">
    <property type="entry name" value="PTAC"/>
</dbReference>
<comment type="caution">
    <text evidence="13">The sequence shown here is derived from an EMBL/GenBank/DDBJ whole genome shotgun (WGS) entry which is preliminary data.</text>
</comment>
<dbReference type="Proteomes" id="UP001549104">
    <property type="component" value="Unassembled WGS sequence"/>
</dbReference>
<dbReference type="EC" id="2.3.1.222" evidence="3"/>
<dbReference type="PANTHER" id="PTHR39453">
    <property type="entry name" value="PHOSPHATE PROPANOYLTRANSFERASE"/>
    <property type="match status" value="1"/>
</dbReference>
<evidence type="ECO:0000256" key="5">
    <source>
        <dbReference type="ARBA" id="ARBA00022679"/>
    </source>
</evidence>
<evidence type="ECO:0000256" key="7">
    <source>
        <dbReference type="ARBA" id="ARBA00022833"/>
    </source>
</evidence>
<comment type="cofactor">
    <cofactor evidence="1">
        <name>Zn(2+)</name>
        <dbReference type="ChEBI" id="CHEBI:29105"/>
    </cofactor>
</comment>
<keyword evidence="8 13" id="KW-0012">Acyltransferase</keyword>
<evidence type="ECO:0000256" key="6">
    <source>
        <dbReference type="ARBA" id="ARBA00022723"/>
    </source>
</evidence>
<evidence type="ECO:0000256" key="1">
    <source>
        <dbReference type="ARBA" id="ARBA00001947"/>
    </source>
</evidence>